<name>A0A8J3Y2G1_9ACTN</name>
<dbReference type="RefSeq" id="WP_203949708.1">
    <property type="nucleotide sequence ID" value="NZ_BOOR01000092.1"/>
</dbReference>
<dbReference type="EMBL" id="BOOR01000092">
    <property type="protein sequence ID" value="GII59663.1"/>
    <property type="molecule type" value="Genomic_DNA"/>
</dbReference>
<keyword evidence="2" id="KW-1185">Reference proteome</keyword>
<proteinExistence type="predicted"/>
<reference evidence="1" key="1">
    <citation type="submission" date="2021-01" db="EMBL/GenBank/DDBJ databases">
        <title>Whole genome shotgun sequence of Planotetraspora thailandica NBRC 104271.</title>
        <authorList>
            <person name="Komaki H."/>
            <person name="Tamura T."/>
        </authorList>
    </citation>
    <scope>NUCLEOTIDE SEQUENCE</scope>
    <source>
        <strain evidence="1">NBRC 104271</strain>
    </source>
</reference>
<dbReference type="AlphaFoldDB" id="A0A8J3Y2G1"/>
<evidence type="ECO:0000313" key="2">
    <source>
        <dbReference type="Proteomes" id="UP000605992"/>
    </source>
</evidence>
<dbReference type="Proteomes" id="UP000605992">
    <property type="component" value="Unassembled WGS sequence"/>
</dbReference>
<evidence type="ECO:0000313" key="1">
    <source>
        <dbReference type="EMBL" id="GII59663.1"/>
    </source>
</evidence>
<sequence length="64" mass="6704">MPFSGQAELGLVPEGRAAVPRDRVCGLPANASLLPDALVWRSEAENDLIQALARVTTGIGTFAL</sequence>
<organism evidence="1 2">
    <name type="scientific">Planotetraspora thailandica</name>
    <dbReference type="NCBI Taxonomy" id="487172"/>
    <lineage>
        <taxon>Bacteria</taxon>
        <taxon>Bacillati</taxon>
        <taxon>Actinomycetota</taxon>
        <taxon>Actinomycetes</taxon>
        <taxon>Streptosporangiales</taxon>
        <taxon>Streptosporangiaceae</taxon>
        <taxon>Planotetraspora</taxon>
    </lineage>
</organism>
<comment type="caution">
    <text evidence="1">The sequence shown here is derived from an EMBL/GenBank/DDBJ whole genome shotgun (WGS) entry which is preliminary data.</text>
</comment>
<accession>A0A8J3Y2G1</accession>
<gene>
    <name evidence="1" type="ORF">Pth03_80520</name>
</gene>
<protein>
    <submittedName>
        <fullName evidence="1">Uncharacterized protein</fullName>
    </submittedName>
</protein>